<feature type="region of interest" description="Disordered" evidence="1">
    <location>
        <begin position="1"/>
        <end position="51"/>
    </location>
</feature>
<evidence type="ECO:0000313" key="2">
    <source>
        <dbReference type="EMBL" id="GFO49677.1"/>
    </source>
</evidence>
<comment type="caution">
    <text evidence="2">The sequence shown here is derived from an EMBL/GenBank/DDBJ whole genome shotgun (WGS) entry which is preliminary data.</text>
</comment>
<feature type="compositionally biased region" description="Low complexity" evidence="1">
    <location>
        <begin position="9"/>
        <end position="32"/>
    </location>
</feature>
<proteinExistence type="predicted"/>
<reference evidence="2 3" key="1">
    <citation type="journal article" date="2021" name="Elife">
        <title>Chloroplast acquisition without the gene transfer in kleptoplastic sea slugs, Plakobranchus ocellatus.</title>
        <authorList>
            <person name="Maeda T."/>
            <person name="Takahashi S."/>
            <person name="Yoshida T."/>
            <person name="Shimamura S."/>
            <person name="Takaki Y."/>
            <person name="Nagai Y."/>
            <person name="Toyoda A."/>
            <person name="Suzuki Y."/>
            <person name="Arimoto A."/>
            <person name="Ishii H."/>
            <person name="Satoh N."/>
            <person name="Nishiyama T."/>
            <person name="Hasebe M."/>
            <person name="Maruyama T."/>
            <person name="Minagawa J."/>
            <person name="Obokata J."/>
            <person name="Shigenobu S."/>
        </authorList>
    </citation>
    <scope>NUCLEOTIDE SEQUENCE [LARGE SCALE GENOMIC DNA]</scope>
</reference>
<dbReference type="AlphaFoldDB" id="A0AAV4DZC9"/>
<dbReference type="Proteomes" id="UP000735302">
    <property type="component" value="Unassembled WGS sequence"/>
</dbReference>
<keyword evidence="3" id="KW-1185">Reference proteome</keyword>
<name>A0AAV4DZC9_9GAST</name>
<evidence type="ECO:0000313" key="3">
    <source>
        <dbReference type="Proteomes" id="UP000735302"/>
    </source>
</evidence>
<gene>
    <name evidence="2" type="ORF">PoB_007618200</name>
</gene>
<sequence>MLTRLNRFRSSSSSSSSSSRSNNSRSSSNRSSTFSDPNDNGANSRRGRRRDDMVMLTWQQDLGSNTTVEKTAFIKSDAFVVILESRDRELGVFGFEASTTTYDFTTGTGVAVMKTRARGPCYLTDEGLTYREMVDGAAKLNVAVMKTRARGPCYLTDEGLTYREMVDGAAKLNGSLAPPVTQLTLDGTGQAMSGTELQTLFTTRPALRQACGRRSVVPTYEPGGKNLLISYDFRASF</sequence>
<accession>A0AAV4DZC9</accession>
<protein>
    <submittedName>
        <fullName evidence="2">Uncharacterized protein</fullName>
    </submittedName>
</protein>
<feature type="compositionally biased region" description="Polar residues" evidence="1">
    <location>
        <begin position="33"/>
        <end position="43"/>
    </location>
</feature>
<evidence type="ECO:0000256" key="1">
    <source>
        <dbReference type="SAM" id="MobiDB-lite"/>
    </source>
</evidence>
<organism evidence="2 3">
    <name type="scientific">Plakobranchus ocellatus</name>
    <dbReference type="NCBI Taxonomy" id="259542"/>
    <lineage>
        <taxon>Eukaryota</taxon>
        <taxon>Metazoa</taxon>
        <taxon>Spiralia</taxon>
        <taxon>Lophotrochozoa</taxon>
        <taxon>Mollusca</taxon>
        <taxon>Gastropoda</taxon>
        <taxon>Heterobranchia</taxon>
        <taxon>Euthyneura</taxon>
        <taxon>Panpulmonata</taxon>
        <taxon>Sacoglossa</taxon>
        <taxon>Placobranchoidea</taxon>
        <taxon>Plakobranchidae</taxon>
        <taxon>Plakobranchus</taxon>
    </lineage>
</organism>
<dbReference type="EMBL" id="BLXT01008499">
    <property type="protein sequence ID" value="GFO49677.1"/>
    <property type="molecule type" value="Genomic_DNA"/>
</dbReference>